<dbReference type="InterPro" id="IPR009187">
    <property type="entry name" value="Prok_Ku"/>
</dbReference>
<feature type="region of interest" description="Disordered" evidence="4">
    <location>
        <begin position="253"/>
        <end position="359"/>
    </location>
</feature>
<evidence type="ECO:0000256" key="3">
    <source>
        <dbReference type="HAMAP-Rule" id="MF_01875"/>
    </source>
</evidence>
<evidence type="ECO:0000256" key="1">
    <source>
        <dbReference type="ARBA" id="ARBA00023125"/>
    </source>
</evidence>
<dbReference type="Proteomes" id="UP000749040">
    <property type="component" value="Unassembled WGS sequence"/>
</dbReference>
<dbReference type="EMBL" id="JADKYB010000045">
    <property type="protein sequence ID" value="MBM9510661.1"/>
    <property type="molecule type" value="Genomic_DNA"/>
</dbReference>
<dbReference type="InterPro" id="IPR016194">
    <property type="entry name" value="SPOC-like_C_dom_sf"/>
</dbReference>
<evidence type="ECO:0000259" key="5">
    <source>
        <dbReference type="SMART" id="SM00559"/>
    </source>
</evidence>
<keyword evidence="7" id="KW-1185">Reference proteome</keyword>
<feature type="compositionally biased region" description="Basic residues" evidence="4">
    <location>
        <begin position="333"/>
        <end position="344"/>
    </location>
</feature>
<keyword evidence="1 3" id="KW-0238">DNA-binding</keyword>
<gene>
    <name evidence="3" type="primary">ku</name>
    <name evidence="6" type="ORF">ITX44_40090</name>
</gene>
<feature type="domain" description="Ku" evidence="5">
    <location>
        <begin position="52"/>
        <end position="181"/>
    </location>
</feature>
<comment type="function">
    <text evidence="3">With LigD forms a non-homologous end joining (NHEJ) DNA repair enzyme, which repairs dsDNA breaks with reduced fidelity. Binds linear dsDNA with 5'- and 3'- overhangs but not closed circular dsDNA nor ssDNA. Recruits and stimulates the ligase activity of LigD.</text>
</comment>
<dbReference type="InterPro" id="IPR006164">
    <property type="entry name" value="DNA_bd_Ku70/Ku80"/>
</dbReference>
<dbReference type="Gene3D" id="2.40.290.10">
    <property type="match status" value="1"/>
</dbReference>
<dbReference type="Pfam" id="PF02735">
    <property type="entry name" value="Ku"/>
    <property type="match status" value="1"/>
</dbReference>
<accession>A0ABS2U645</accession>
<name>A0ABS2U645_9ACTN</name>
<evidence type="ECO:0000256" key="2">
    <source>
        <dbReference type="ARBA" id="ARBA00023172"/>
    </source>
</evidence>
<proteinExistence type="inferred from homology"/>
<dbReference type="RefSeq" id="WP_205365050.1">
    <property type="nucleotide sequence ID" value="NZ_JADKYB010000045.1"/>
</dbReference>
<evidence type="ECO:0000313" key="7">
    <source>
        <dbReference type="Proteomes" id="UP000749040"/>
    </source>
</evidence>
<dbReference type="HAMAP" id="MF_01875">
    <property type="entry name" value="Prokaryotic_Ku"/>
    <property type="match status" value="1"/>
</dbReference>
<protein>
    <recommendedName>
        <fullName evidence="3">Non-homologous end joining protein Ku</fullName>
    </recommendedName>
</protein>
<evidence type="ECO:0000256" key="4">
    <source>
        <dbReference type="SAM" id="MobiDB-lite"/>
    </source>
</evidence>
<comment type="similarity">
    <text evidence="3">Belongs to the prokaryotic Ku family.</text>
</comment>
<dbReference type="PANTHER" id="PTHR41251:SF1">
    <property type="entry name" value="NON-HOMOLOGOUS END JOINING PROTEIN KU"/>
    <property type="match status" value="1"/>
</dbReference>
<keyword evidence="3" id="KW-0234">DNA repair</keyword>
<comment type="subunit">
    <text evidence="3">Homodimer. Interacts with LigD.</text>
</comment>
<keyword evidence="3" id="KW-0227">DNA damage</keyword>
<dbReference type="PANTHER" id="PTHR41251">
    <property type="entry name" value="NON-HOMOLOGOUS END JOINING PROTEIN KU"/>
    <property type="match status" value="1"/>
</dbReference>
<dbReference type="SUPFAM" id="SSF100939">
    <property type="entry name" value="SPOC domain-like"/>
    <property type="match status" value="1"/>
</dbReference>
<feature type="compositionally biased region" description="Basic residues" evidence="4">
    <location>
        <begin position="279"/>
        <end position="297"/>
    </location>
</feature>
<reference evidence="6 7" key="1">
    <citation type="submission" date="2021-01" db="EMBL/GenBank/DDBJ databases">
        <title>Streptomyces acididurans sp. nov., isolated from a peat swamp forest soil.</title>
        <authorList>
            <person name="Chantavorakit T."/>
            <person name="Duangmal K."/>
        </authorList>
    </citation>
    <scope>NUCLEOTIDE SEQUENCE [LARGE SCALE GENOMIC DNA]</scope>
    <source>
        <strain evidence="6 7">KK5PA1</strain>
    </source>
</reference>
<feature type="compositionally biased region" description="Gly residues" evidence="4">
    <location>
        <begin position="350"/>
        <end position="359"/>
    </location>
</feature>
<dbReference type="SMART" id="SM00559">
    <property type="entry name" value="Ku78"/>
    <property type="match status" value="1"/>
</dbReference>
<comment type="caution">
    <text evidence="6">The sequence shown here is derived from an EMBL/GenBank/DDBJ whole genome shotgun (WGS) entry which is preliminary data.</text>
</comment>
<evidence type="ECO:0000313" key="6">
    <source>
        <dbReference type="EMBL" id="MBM9510661.1"/>
    </source>
</evidence>
<sequence length="359" mass="37927">MPRIWSGSLTFSLVTIPVTVEAAASSHKIAFRQVHTEDMGRVRYRKVCELDEQVLEQEEIGRAYEAPDGTLVEITDEELDRMPLPTLKTIEVSGFVDLAAVPPEQLDQPYFLSPSSPAANKPYALMRDALARSGKAAVGKLAMRGSERLALVHARDEVLVLEMLHWADEVRSAGDAAPRGSFDVSEEELAGAQALIESMSGISMADFHDEYAKAVEAVITAKAEGAEPPHAPEPEAEEAGTVDLMAALRASVDRARTSRSGEGGDGDEGGQGAQVTHLHERKGRKSAAKKAQAKKAAGKGTTRRTTDNEAGGDAGDRASSGAGDKAEGTSGRRTTKKAAAKKSTRTPGTKGTGGGRRAG</sequence>
<dbReference type="NCBIfam" id="TIGR02772">
    <property type="entry name" value="Ku_bact"/>
    <property type="match status" value="1"/>
</dbReference>
<organism evidence="6 7">
    <name type="scientific">Actinacidiphila acididurans</name>
    <dbReference type="NCBI Taxonomy" id="2784346"/>
    <lineage>
        <taxon>Bacteria</taxon>
        <taxon>Bacillati</taxon>
        <taxon>Actinomycetota</taxon>
        <taxon>Actinomycetes</taxon>
        <taxon>Kitasatosporales</taxon>
        <taxon>Streptomycetaceae</taxon>
        <taxon>Actinacidiphila</taxon>
    </lineage>
</organism>
<keyword evidence="2 3" id="KW-0233">DNA recombination</keyword>